<accession>A0A5N8XM71</accession>
<evidence type="ECO:0000259" key="1">
    <source>
        <dbReference type="Pfam" id="PF00485"/>
    </source>
</evidence>
<dbReference type="OrthoDB" id="3237545at2"/>
<protein>
    <submittedName>
        <fullName evidence="2">Uridine kinase</fullName>
    </submittedName>
</protein>
<dbReference type="InterPro" id="IPR006083">
    <property type="entry name" value="PRK/URK"/>
</dbReference>
<keyword evidence="2" id="KW-0418">Kinase</keyword>
<evidence type="ECO:0000313" key="2">
    <source>
        <dbReference type="EMBL" id="MPY60138.1"/>
    </source>
</evidence>
<dbReference type="Proteomes" id="UP000400924">
    <property type="component" value="Unassembled WGS sequence"/>
</dbReference>
<reference evidence="2 3" key="1">
    <citation type="submission" date="2019-07" db="EMBL/GenBank/DDBJ databases">
        <title>New species of Amycolatopsis and Streptomyces.</title>
        <authorList>
            <person name="Duangmal K."/>
            <person name="Teo W.F.A."/>
            <person name="Lipun K."/>
        </authorList>
    </citation>
    <scope>NUCLEOTIDE SEQUENCE [LARGE SCALE GENOMIC DNA]</scope>
    <source>
        <strain evidence="2 3">NBRC 106415</strain>
    </source>
</reference>
<proteinExistence type="predicted"/>
<dbReference type="PANTHER" id="PTHR10285">
    <property type="entry name" value="URIDINE KINASE"/>
    <property type="match status" value="1"/>
</dbReference>
<keyword evidence="2" id="KW-0808">Transferase</keyword>
<organism evidence="2 3">
    <name type="scientific">Streptomyces spongiae</name>
    <dbReference type="NCBI Taxonomy" id="565072"/>
    <lineage>
        <taxon>Bacteria</taxon>
        <taxon>Bacillati</taxon>
        <taxon>Actinomycetota</taxon>
        <taxon>Actinomycetes</taxon>
        <taxon>Kitasatosporales</taxon>
        <taxon>Streptomycetaceae</taxon>
        <taxon>Streptomyces</taxon>
    </lineage>
</organism>
<dbReference type="RefSeq" id="WP_152773620.1">
    <property type="nucleotide sequence ID" value="NZ_VJZC01000188.1"/>
</dbReference>
<dbReference type="Gene3D" id="3.40.50.300">
    <property type="entry name" value="P-loop containing nucleotide triphosphate hydrolases"/>
    <property type="match status" value="1"/>
</dbReference>
<name>A0A5N8XM71_9ACTN</name>
<dbReference type="EMBL" id="VJZC01000188">
    <property type="protein sequence ID" value="MPY60138.1"/>
    <property type="molecule type" value="Genomic_DNA"/>
</dbReference>
<feature type="domain" description="Phosphoribulokinase/uridine kinase" evidence="1">
    <location>
        <begin position="51"/>
        <end position="164"/>
    </location>
</feature>
<dbReference type="GO" id="GO:0005524">
    <property type="term" value="F:ATP binding"/>
    <property type="evidence" value="ECO:0007669"/>
    <property type="project" value="InterPro"/>
</dbReference>
<comment type="caution">
    <text evidence="2">The sequence shown here is derived from an EMBL/GenBank/DDBJ whole genome shotgun (WGS) entry which is preliminary data.</text>
</comment>
<dbReference type="Pfam" id="PF00485">
    <property type="entry name" value="PRK"/>
    <property type="match status" value="1"/>
</dbReference>
<sequence length="197" mass="21953">MTTIPTGAERVAAAADARTREGFALVALDGPGDSGKPTLAAGLAESRGAVVVHGDDFYRPMDTEERARLDPAQGYHRYFDWQRLRAEVLAPLAAGRDAAYRRYDWGTGSLAPDEIHTVSRSGIVVVEGVYTARPELADHYDLVVYVDTPREESLRRLRARDHDRGPIDWVSRWRLAEEHYLAATRPEERAHLVVPGH</sequence>
<evidence type="ECO:0000313" key="3">
    <source>
        <dbReference type="Proteomes" id="UP000400924"/>
    </source>
</evidence>
<dbReference type="InterPro" id="IPR027417">
    <property type="entry name" value="P-loop_NTPase"/>
</dbReference>
<dbReference type="GO" id="GO:0016301">
    <property type="term" value="F:kinase activity"/>
    <property type="evidence" value="ECO:0007669"/>
    <property type="project" value="UniProtKB-KW"/>
</dbReference>
<gene>
    <name evidence="2" type="ORF">FNH08_24080</name>
</gene>
<dbReference type="SUPFAM" id="SSF52540">
    <property type="entry name" value="P-loop containing nucleoside triphosphate hydrolases"/>
    <property type="match status" value="1"/>
</dbReference>
<keyword evidence="3" id="KW-1185">Reference proteome</keyword>
<dbReference type="AlphaFoldDB" id="A0A5N8XM71"/>